<feature type="coiled-coil region" evidence="7">
    <location>
        <begin position="342"/>
        <end position="418"/>
    </location>
</feature>
<dbReference type="CDD" id="cd01989">
    <property type="entry name" value="USP_STK_Ubox_N"/>
    <property type="match status" value="1"/>
</dbReference>
<dbReference type="InterPro" id="IPR013083">
    <property type="entry name" value="Znf_RING/FYVE/PHD"/>
</dbReference>
<comment type="catalytic activity">
    <reaction evidence="1">
        <text>S-ubiquitinyl-[E2 ubiquitin-conjugating enzyme]-L-cysteine + [acceptor protein]-L-lysine = [E2 ubiquitin-conjugating enzyme]-L-cysteine + N(6)-ubiquitinyl-[acceptor protein]-L-lysine.</text>
        <dbReference type="EC" id="2.3.2.27"/>
    </reaction>
</comment>
<comment type="pathway">
    <text evidence="3">Protein modification; protein ubiquitination.</text>
</comment>
<dbReference type="InterPro" id="IPR051348">
    <property type="entry name" value="U-box_ubiquitin_ligases"/>
</dbReference>
<evidence type="ECO:0000256" key="1">
    <source>
        <dbReference type="ARBA" id="ARBA00000900"/>
    </source>
</evidence>
<evidence type="ECO:0000256" key="7">
    <source>
        <dbReference type="SAM" id="Coils"/>
    </source>
</evidence>
<dbReference type="Gene3D" id="3.40.50.620">
    <property type="entry name" value="HUPs"/>
    <property type="match status" value="1"/>
</dbReference>
<protein>
    <recommendedName>
        <fullName evidence="4">RING-type E3 ubiquitin transferase</fullName>
        <ecNumber evidence="4">2.3.2.27</ecNumber>
    </recommendedName>
</protein>
<dbReference type="GO" id="GO:0004672">
    <property type="term" value="F:protein kinase activity"/>
    <property type="evidence" value="ECO:0007669"/>
    <property type="project" value="InterPro"/>
</dbReference>
<dbReference type="InterPro" id="IPR000719">
    <property type="entry name" value="Prot_kinase_dom"/>
</dbReference>
<dbReference type="SMART" id="SM00504">
    <property type="entry name" value="Ubox"/>
    <property type="match status" value="1"/>
</dbReference>
<dbReference type="GO" id="GO:0061630">
    <property type="term" value="F:ubiquitin protein ligase activity"/>
    <property type="evidence" value="ECO:0007669"/>
    <property type="project" value="UniProtKB-EC"/>
</dbReference>
<evidence type="ECO:0000256" key="4">
    <source>
        <dbReference type="ARBA" id="ARBA00012483"/>
    </source>
</evidence>
<proteinExistence type="predicted"/>
<evidence type="ECO:0000256" key="6">
    <source>
        <dbReference type="ARBA" id="ARBA00022786"/>
    </source>
</evidence>
<dbReference type="GO" id="GO:0016567">
    <property type="term" value="P:protein ubiquitination"/>
    <property type="evidence" value="ECO:0007669"/>
    <property type="project" value="UniProtKB-UniPathway"/>
</dbReference>
<sequence length="820" mass="93877">MIFCDALRMGSVVEIEEESFSDVEETIFVAVGKDVKQSETTLLWAVQNFSGKKICVLHVHQPSHELTLLKENLPTTIMNQLFVKDCQDLELQKLRELLNEYLFVLSEAGVQADEVWIEKDNVEKGIVEIIAQHDVRWLVMGPQLMNTTLTIINHPIGEECPTKRKRSILNIRLAELKSKKAVFVSQQAAISCHIWFVCKGHLIYTRIITISGTYENREERKQRSETETAPPLLLTDSTTGIEQSEHLRSDSVHWLRSPDIEEDANELEEISRRLTSKLSPLLSVEDWRMQKQEPVSQSYLEWEQATEDAKKPNGEEFEETVKQWKEKEKGAKFKEKAFEALCFREMVERKEMEEDLARLKEEVERMKDERDKFMKEVQMVENQKLVLESWIAESQCAVEELEEKIISAVELLISFKERRDKMRIDHGNAVREVEHLRRLIKGDVTSFGSSEFPVFSFMEINEATNNFDPSWKIAEGRHGSVYKGILRHMHVAIKMLPSYGSKSQLDFLHEVEIISRMRHPNLATVIGSCPESRSLVYEYLKNGSLEDHLVRKDNTTSLPWQIRTCIATDICSALIFLHSNKPCVVHGNLKPSKILLDANFVSKLGDLGVVSLIQKNEDQTDSTTSNITDETCMYLDPEYLETRKLAPESDVYSFGVILLRLLTARPLRGLVKDVKCALENDNTSAVLDPSAGDWPLEQAEPLAHLALRCCNKNPENRPDLAFELSNVLEPLRTLCTSLTSYPVSKKLQRIPSHFVCPIFQEVMKDPEIAADGYTYEAEAIRGWLKSGHDTSPMTNLKLAHCNLVPNYALHNAIQEWKLQL</sequence>
<name>A0A8K0DL18_9ROSA</name>
<dbReference type="OrthoDB" id="4062651at2759"/>
<dbReference type="PROSITE" id="PS51698">
    <property type="entry name" value="U_BOX"/>
    <property type="match status" value="1"/>
</dbReference>
<dbReference type="Gene3D" id="3.30.40.10">
    <property type="entry name" value="Zinc/RING finger domain, C3HC4 (zinc finger)"/>
    <property type="match status" value="1"/>
</dbReference>
<dbReference type="Gene3D" id="1.10.510.10">
    <property type="entry name" value="Transferase(Phosphotransferase) domain 1"/>
    <property type="match status" value="1"/>
</dbReference>
<evidence type="ECO:0000256" key="2">
    <source>
        <dbReference type="ARBA" id="ARBA00003861"/>
    </source>
</evidence>
<dbReference type="UniPathway" id="UPA00143"/>
<evidence type="ECO:0000259" key="9">
    <source>
        <dbReference type="PROSITE" id="PS51698"/>
    </source>
</evidence>
<dbReference type="CDD" id="cd16655">
    <property type="entry name" value="RING-Ubox_WDSUB1-like"/>
    <property type="match status" value="1"/>
</dbReference>
<evidence type="ECO:0000256" key="3">
    <source>
        <dbReference type="ARBA" id="ARBA00004906"/>
    </source>
</evidence>
<dbReference type="EC" id="2.3.2.27" evidence="4"/>
<dbReference type="PANTHER" id="PTHR45647:SF22">
    <property type="entry name" value="U-BOX DOMAIN-CONTAINING PROTEIN 32"/>
    <property type="match status" value="1"/>
</dbReference>
<dbReference type="InterPro" id="IPR001245">
    <property type="entry name" value="Ser-Thr/Tyr_kinase_cat_dom"/>
</dbReference>
<dbReference type="PROSITE" id="PS50011">
    <property type="entry name" value="PROTEIN_KINASE_DOM"/>
    <property type="match status" value="1"/>
</dbReference>
<feature type="domain" description="U-box" evidence="9">
    <location>
        <begin position="749"/>
        <end position="820"/>
    </location>
</feature>
<dbReference type="Gene3D" id="3.30.200.20">
    <property type="entry name" value="Phosphorylase Kinase, domain 1"/>
    <property type="match status" value="1"/>
</dbReference>
<evidence type="ECO:0000256" key="5">
    <source>
        <dbReference type="ARBA" id="ARBA00022679"/>
    </source>
</evidence>
<keyword evidence="11" id="KW-1185">Reference proteome</keyword>
<dbReference type="PANTHER" id="PTHR45647">
    <property type="entry name" value="OS02G0152300 PROTEIN"/>
    <property type="match status" value="1"/>
</dbReference>
<keyword evidence="7" id="KW-0175">Coiled coil</keyword>
<comment type="function">
    <text evidence="2">Functions as an E3 ubiquitin ligase.</text>
</comment>
<dbReference type="Proteomes" id="UP000796880">
    <property type="component" value="Unassembled WGS sequence"/>
</dbReference>
<dbReference type="SUPFAM" id="SSF56112">
    <property type="entry name" value="Protein kinase-like (PK-like)"/>
    <property type="match status" value="1"/>
</dbReference>
<dbReference type="InterPro" id="IPR014729">
    <property type="entry name" value="Rossmann-like_a/b/a_fold"/>
</dbReference>
<dbReference type="Pfam" id="PF04564">
    <property type="entry name" value="U-box"/>
    <property type="match status" value="1"/>
</dbReference>
<evidence type="ECO:0000259" key="8">
    <source>
        <dbReference type="PROSITE" id="PS50011"/>
    </source>
</evidence>
<dbReference type="GO" id="GO:0005524">
    <property type="term" value="F:ATP binding"/>
    <property type="evidence" value="ECO:0007669"/>
    <property type="project" value="InterPro"/>
</dbReference>
<accession>A0A8K0DL18</accession>
<evidence type="ECO:0000313" key="11">
    <source>
        <dbReference type="Proteomes" id="UP000796880"/>
    </source>
</evidence>
<keyword evidence="6" id="KW-0833">Ubl conjugation pathway</keyword>
<keyword evidence="5" id="KW-0808">Transferase</keyword>
<reference evidence="10" key="1">
    <citation type="submission" date="2020-03" db="EMBL/GenBank/DDBJ databases">
        <title>A high-quality chromosome-level genome assembly of a woody plant with both climbing and erect habits, Rhamnella rubrinervis.</title>
        <authorList>
            <person name="Lu Z."/>
            <person name="Yang Y."/>
            <person name="Zhu X."/>
            <person name="Sun Y."/>
        </authorList>
    </citation>
    <scope>NUCLEOTIDE SEQUENCE</scope>
    <source>
        <strain evidence="10">BYM</strain>
        <tissue evidence="10">Leaf</tissue>
    </source>
</reference>
<dbReference type="SUPFAM" id="SSF52402">
    <property type="entry name" value="Adenine nucleotide alpha hydrolases-like"/>
    <property type="match status" value="1"/>
</dbReference>
<feature type="domain" description="Protein kinase" evidence="8">
    <location>
        <begin position="467"/>
        <end position="732"/>
    </location>
</feature>
<dbReference type="InterPro" id="IPR003613">
    <property type="entry name" value="Ubox_domain"/>
</dbReference>
<dbReference type="AlphaFoldDB" id="A0A8K0DL18"/>
<dbReference type="SUPFAM" id="SSF57850">
    <property type="entry name" value="RING/U-box"/>
    <property type="match status" value="1"/>
</dbReference>
<organism evidence="10 11">
    <name type="scientific">Rhamnella rubrinervis</name>
    <dbReference type="NCBI Taxonomy" id="2594499"/>
    <lineage>
        <taxon>Eukaryota</taxon>
        <taxon>Viridiplantae</taxon>
        <taxon>Streptophyta</taxon>
        <taxon>Embryophyta</taxon>
        <taxon>Tracheophyta</taxon>
        <taxon>Spermatophyta</taxon>
        <taxon>Magnoliopsida</taxon>
        <taxon>eudicotyledons</taxon>
        <taxon>Gunneridae</taxon>
        <taxon>Pentapetalae</taxon>
        <taxon>rosids</taxon>
        <taxon>fabids</taxon>
        <taxon>Rosales</taxon>
        <taxon>Rhamnaceae</taxon>
        <taxon>rhamnoid group</taxon>
        <taxon>Rhamneae</taxon>
        <taxon>Rhamnella</taxon>
    </lineage>
</organism>
<comment type="caution">
    <text evidence="10">The sequence shown here is derived from an EMBL/GenBank/DDBJ whole genome shotgun (WGS) entry which is preliminary data.</text>
</comment>
<dbReference type="InterPro" id="IPR011009">
    <property type="entry name" value="Kinase-like_dom_sf"/>
</dbReference>
<evidence type="ECO:0000313" key="10">
    <source>
        <dbReference type="EMBL" id="KAF3432965.1"/>
    </source>
</evidence>
<gene>
    <name evidence="10" type="ORF">FNV43_RR24067</name>
</gene>
<dbReference type="Pfam" id="PF07714">
    <property type="entry name" value="PK_Tyr_Ser-Thr"/>
    <property type="match status" value="1"/>
</dbReference>
<dbReference type="EMBL" id="VOIH02000011">
    <property type="protein sequence ID" value="KAF3432965.1"/>
    <property type="molecule type" value="Genomic_DNA"/>
</dbReference>